<evidence type="ECO:0000313" key="5">
    <source>
        <dbReference type="RefSeq" id="XP_017887939.1"/>
    </source>
</evidence>
<proteinExistence type="predicted"/>
<dbReference type="AlphaFoldDB" id="A0AAJ7NCP7"/>
<keyword evidence="4" id="KW-1185">Reference proteome</keyword>
<dbReference type="InterPro" id="IPR000618">
    <property type="entry name" value="Insect_cuticle"/>
</dbReference>
<evidence type="ECO:0000313" key="4">
    <source>
        <dbReference type="Proteomes" id="UP000694925"/>
    </source>
</evidence>
<evidence type="ECO:0000256" key="1">
    <source>
        <dbReference type="PROSITE-ProRule" id="PRU00497"/>
    </source>
</evidence>
<accession>A0AAJ7NCP7</accession>
<dbReference type="GO" id="GO:0042302">
    <property type="term" value="F:structural constituent of cuticle"/>
    <property type="evidence" value="ECO:0007669"/>
    <property type="project" value="UniProtKB-UniRule"/>
</dbReference>
<feature type="signal peptide" evidence="3">
    <location>
        <begin position="1"/>
        <end position="25"/>
    </location>
</feature>
<dbReference type="KEGG" id="ccal:108629654"/>
<reference evidence="5" key="1">
    <citation type="submission" date="2025-08" db="UniProtKB">
        <authorList>
            <consortium name="RefSeq"/>
        </authorList>
    </citation>
    <scope>IDENTIFICATION</scope>
    <source>
        <tissue evidence="5">Whole body</tissue>
    </source>
</reference>
<protein>
    <submittedName>
        <fullName evidence="5">Uncharacterized protein LOC108629654</fullName>
    </submittedName>
</protein>
<organism evidence="4 5">
    <name type="scientific">Ceratina calcarata</name>
    <dbReference type="NCBI Taxonomy" id="156304"/>
    <lineage>
        <taxon>Eukaryota</taxon>
        <taxon>Metazoa</taxon>
        <taxon>Ecdysozoa</taxon>
        <taxon>Arthropoda</taxon>
        <taxon>Hexapoda</taxon>
        <taxon>Insecta</taxon>
        <taxon>Pterygota</taxon>
        <taxon>Neoptera</taxon>
        <taxon>Endopterygota</taxon>
        <taxon>Hymenoptera</taxon>
        <taxon>Apocrita</taxon>
        <taxon>Aculeata</taxon>
        <taxon>Apoidea</taxon>
        <taxon>Anthophila</taxon>
        <taxon>Apidae</taxon>
        <taxon>Ceratina</taxon>
        <taxon>Zadontomerus</taxon>
    </lineage>
</organism>
<feature type="compositionally biased region" description="Gly residues" evidence="2">
    <location>
        <begin position="140"/>
        <end position="162"/>
    </location>
</feature>
<evidence type="ECO:0000256" key="2">
    <source>
        <dbReference type="SAM" id="MobiDB-lite"/>
    </source>
</evidence>
<sequence>MTSQKIVPRSLILWVVILGAWHCTGEKLSPNQKAPLFARGAGGLILNTPFEDNKARRGPASTSIATANVPVNDEVQREETEELKLVDGQLVRTVKGSFAYKSPEGLPISVKYEADENGNRASFKFGTGEVKVGGSSAGPPRGGGPSGGRNGGPTRGPAGPGSKGKDYLPPKDVDRSYLPPK</sequence>
<name>A0AAJ7NCP7_9HYME</name>
<feature type="chain" id="PRO_5042602217" evidence="3">
    <location>
        <begin position="26"/>
        <end position="181"/>
    </location>
</feature>
<keyword evidence="1" id="KW-0193">Cuticle</keyword>
<gene>
    <name evidence="5" type="primary">LOC108629654</name>
</gene>
<feature type="compositionally biased region" description="Basic and acidic residues" evidence="2">
    <location>
        <begin position="163"/>
        <end position="175"/>
    </location>
</feature>
<dbReference type="RefSeq" id="XP_017887939.1">
    <property type="nucleotide sequence ID" value="XM_018032450.2"/>
</dbReference>
<dbReference type="Proteomes" id="UP000694925">
    <property type="component" value="Unplaced"/>
</dbReference>
<keyword evidence="3" id="KW-0732">Signal</keyword>
<dbReference type="PROSITE" id="PS51155">
    <property type="entry name" value="CHIT_BIND_RR_2"/>
    <property type="match status" value="1"/>
</dbReference>
<dbReference type="GeneID" id="108629654"/>
<dbReference type="Pfam" id="PF00379">
    <property type="entry name" value="Chitin_bind_4"/>
    <property type="match status" value="1"/>
</dbReference>
<feature type="region of interest" description="Disordered" evidence="2">
    <location>
        <begin position="123"/>
        <end position="181"/>
    </location>
</feature>
<evidence type="ECO:0000256" key="3">
    <source>
        <dbReference type="SAM" id="SignalP"/>
    </source>
</evidence>